<evidence type="ECO:0000313" key="6">
    <source>
        <dbReference type="EMBL" id="ASN05560.1"/>
    </source>
</evidence>
<feature type="transmembrane region" description="Helical" evidence="5">
    <location>
        <begin position="107"/>
        <end position="137"/>
    </location>
</feature>
<protein>
    <recommendedName>
        <fullName evidence="5">Sec-independent protein translocase protein TatC</fullName>
    </recommendedName>
</protein>
<keyword evidence="7" id="KW-1185">Reference proteome</keyword>
<sequence length="254" mass="29153">MSEEQQNQLEKEMNLTGHLSELRNRLIVTAIFFVVFFIVGFIYVKDIYGFFVNDLDFTLNVISPGEIIWIYFSMAGLVAIVGTIPILCLQVWLFIKPGLTLNEQKASLAYIPAIFILFLIGLAFGYILFVQLILPFLLSLNDGMFNELFTVDKYFKFMLHVTIPFAVLFEIPIVAMFLTSLGVITPEYMKKVRKYAYLVLVVIGTIVTPPDFILQIVVAIPLIILYEISIYCSRAVYRKKLKKHQAFMDNDTNE</sequence>
<keyword evidence="4 5" id="KW-0472">Membrane</keyword>
<proteinExistence type="inferred from homology"/>
<dbReference type="PANTHER" id="PTHR30371:SF4">
    <property type="entry name" value="SEC-INDEPENDENT PROTEIN TRANSLOCASE PROTEIN TATCD"/>
    <property type="match status" value="1"/>
</dbReference>
<dbReference type="GO" id="GO:0033281">
    <property type="term" value="C:TAT protein transport complex"/>
    <property type="evidence" value="ECO:0007669"/>
    <property type="project" value="UniProtKB-UniRule"/>
</dbReference>
<accession>A0A221MD73</accession>
<evidence type="ECO:0000313" key="7">
    <source>
        <dbReference type="Proteomes" id="UP000204391"/>
    </source>
</evidence>
<keyword evidence="5" id="KW-0811">Translocation</keyword>
<dbReference type="EMBL" id="CP022437">
    <property type="protein sequence ID" value="ASN05560.1"/>
    <property type="molecule type" value="Genomic_DNA"/>
</dbReference>
<organism evidence="6 7">
    <name type="scientific">Virgibacillus necropolis</name>
    <dbReference type="NCBI Taxonomy" id="163877"/>
    <lineage>
        <taxon>Bacteria</taxon>
        <taxon>Bacillati</taxon>
        <taxon>Bacillota</taxon>
        <taxon>Bacilli</taxon>
        <taxon>Bacillales</taxon>
        <taxon>Bacillaceae</taxon>
        <taxon>Virgibacillus</taxon>
    </lineage>
</organism>
<dbReference type="GO" id="GO:0065002">
    <property type="term" value="P:intracellular protein transmembrane transport"/>
    <property type="evidence" value="ECO:0007669"/>
    <property type="project" value="TreeGrafter"/>
</dbReference>
<feature type="transmembrane region" description="Helical" evidence="5">
    <location>
        <begin position="219"/>
        <end position="237"/>
    </location>
</feature>
<dbReference type="PRINTS" id="PR01840">
    <property type="entry name" value="TATCFAMILY"/>
</dbReference>
<dbReference type="NCBIfam" id="TIGR00945">
    <property type="entry name" value="tatC"/>
    <property type="match status" value="1"/>
</dbReference>
<dbReference type="InterPro" id="IPR002033">
    <property type="entry name" value="TatC"/>
</dbReference>
<gene>
    <name evidence="5 6" type="primary">tatC</name>
    <name evidence="6" type="ORF">CFK40_11335</name>
</gene>
<evidence type="ECO:0000256" key="3">
    <source>
        <dbReference type="ARBA" id="ARBA00022989"/>
    </source>
</evidence>
<dbReference type="KEGG" id="vne:CFK40_11335"/>
<evidence type="ECO:0000256" key="1">
    <source>
        <dbReference type="ARBA" id="ARBA00004141"/>
    </source>
</evidence>
<reference evidence="6 7" key="1">
    <citation type="journal article" date="2003" name="Int. J. Syst. Evol. Microbiol.">
        <title>Virgibacillus carmonensis sp. nov., Virgibacillus necropolis sp. nov. and Virgibacillus picturae sp. nov., three novel species isolated from deteriorated mural paintings, transfer of the species of the genus salibacillus to Virgibacillus, as Virgibacillus marismortui comb. nov. and Virgibacillus salexigens comb. nov., and emended description of the genus Virgibacillus.</title>
        <authorList>
            <person name="Heyrman J."/>
            <person name="Logan N.A."/>
            <person name="Busse H.J."/>
            <person name="Balcaen A."/>
            <person name="Lebbe L."/>
            <person name="Rodriguez-Diaz M."/>
            <person name="Swings J."/>
            <person name="De Vos P."/>
        </authorList>
    </citation>
    <scope>NUCLEOTIDE SEQUENCE [LARGE SCALE GENOMIC DNA]</scope>
    <source>
        <strain evidence="6 7">LMG 19488</strain>
    </source>
</reference>
<keyword evidence="2 5" id="KW-0812">Transmembrane</keyword>
<keyword evidence="5" id="KW-1003">Cell membrane</keyword>
<evidence type="ECO:0000256" key="2">
    <source>
        <dbReference type="ARBA" id="ARBA00022692"/>
    </source>
</evidence>
<dbReference type="AlphaFoldDB" id="A0A221MD73"/>
<feature type="transmembrane region" description="Helical" evidence="5">
    <location>
        <begin position="195"/>
        <end position="213"/>
    </location>
</feature>
<dbReference type="HAMAP" id="MF_00902">
    <property type="entry name" value="TatC"/>
    <property type="match status" value="1"/>
</dbReference>
<comment type="subcellular location">
    <subcellularLocation>
        <location evidence="5">Cell membrane</location>
        <topology evidence="5">Multi-pass membrane protein</topology>
    </subcellularLocation>
    <subcellularLocation>
        <location evidence="1">Membrane</location>
        <topology evidence="1">Multi-pass membrane protein</topology>
    </subcellularLocation>
</comment>
<dbReference type="InterPro" id="IPR019820">
    <property type="entry name" value="Sec-indep_translocase_CS"/>
</dbReference>
<keyword evidence="5" id="KW-0813">Transport</keyword>
<comment type="similarity">
    <text evidence="5">Belongs to the TatC family.</text>
</comment>
<comment type="subunit">
    <text evidence="5">Forms a complex with TatA.</text>
</comment>
<dbReference type="GO" id="GO:0009977">
    <property type="term" value="F:proton motive force dependent protein transmembrane transporter activity"/>
    <property type="evidence" value="ECO:0007669"/>
    <property type="project" value="TreeGrafter"/>
</dbReference>
<dbReference type="RefSeq" id="WP_089532409.1">
    <property type="nucleotide sequence ID" value="NZ_CP022437.1"/>
</dbReference>
<dbReference type="Proteomes" id="UP000204391">
    <property type="component" value="Chromosome"/>
</dbReference>
<evidence type="ECO:0000256" key="4">
    <source>
        <dbReference type="ARBA" id="ARBA00023136"/>
    </source>
</evidence>
<feature type="transmembrane region" description="Helical" evidence="5">
    <location>
        <begin position="26"/>
        <end position="48"/>
    </location>
</feature>
<feature type="transmembrane region" description="Helical" evidence="5">
    <location>
        <begin position="157"/>
        <end position="183"/>
    </location>
</feature>
<comment type="function">
    <text evidence="5">Part of the twin-arginine translocation (Tat) system that transports large folded proteins containing a characteristic twin-arginine motif in their signal peptide across membranes.</text>
</comment>
<dbReference type="OrthoDB" id="9777044at2"/>
<keyword evidence="5" id="KW-0653">Protein transport</keyword>
<feature type="transmembrane region" description="Helical" evidence="5">
    <location>
        <begin position="68"/>
        <end position="95"/>
    </location>
</feature>
<keyword evidence="3 5" id="KW-1133">Transmembrane helix</keyword>
<dbReference type="PANTHER" id="PTHR30371">
    <property type="entry name" value="SEC-INDEPENDENT PROTEIN TRANSLOCASE PROTEIN TATC"/>
    <property type="match status" value="1"/>
</dbReference>
<dbReference type="Pfam" id="PF00902">
    <property type="entry name" value="TatC"/>
    <property type="match status" value="1"/>
</dbReference>
<name>A0A221MD73_9BACI</name>
<evidence type="ECO:0000256" key="5">
    <source>
        <dbReference type="HAMAP-Rule" id="MF_00902"/>
    </source>
</evidence>
<dbReference type="PROSITE" id="PS01218">
    <property type="entry name" value="TATC"/>
    <property type="match status" value="1"/>
</dbReference>
<dbReference type="GO" id="GO:0043953">
    <property type="term" value="P:protein transport by the Tat complex"/>
    <property type="evidence" value="ECO:0007669"/>
    <property type="project" value="UniProtKB-UniRule"/>
</dbReference>